<feature type="region of interest" description="Disordered" evidence="1">
    <location>
        <begin position="1668"/>
        <end position="1700"/>
    </location>
</feature>
<dbReference type="STRING" id="131310.A0A0N4ZDN1"/>
<dbReference type="SMART" id="SM00289">
    <property type="entry name" value="WR1"/>
    <property type="match status" value="20"/>
</dbReference>
<dbReference type="PANTHER" id="PTHR45985:SF3">
    <property type="entry name" value="CHITIN DEACETYLASE-LIKE 4"/>
    <property type="match status" value="1"/>
</dbReference>
<dbReference type="GO" id="GO:0005975">
    <property type="term" value="P:carbohydrate metabolic process"/>
    <property type="evidence" value="ECO:0007669"/>
    <property type="project" value="InterPro"/>
</dbReference>
<dbReference type="InterPro" id="IPR002509">
    <property type="entry name" value="NODB_dom"/>
</dbReference>
<proteinExistence type="predicted"/>
<dbReference type="PROSITE" id="PS01186">
    <property type="entry name" value="EGF_2"/>
    <property type="match status" value="1"/>
</dbReference>
<name>A0A0N4ZDN1_PARTI</name>
<dbReference type="Pfam" id="PF01522">
    <property type="entry name" value="Polysacc_deac_1"/>
    <property type="match status" value="1"/>
</dbReference>
<accession>A0A0N4ZDN1</accession>
<protein>
    <submittedName>
        <fullName evidence="5">EGF-like domain-containing protein</fullName>
    </submittedName>
</protein>
<evidence type="ECO:0000256" key="1">
    <source>
        <dbReference type="SAM" id="MobiDB-lite"/>
    </source>
</evidence>
<reference evidence="5" key="1">
    <citation type="submission" date="2017-02" db="UniProtKB">
        <authorList>
            <consortium name="WormBaseParasite"/>
        </authorList>
    </citation>
    <scope>IDENTIFICATION</scope>
</reference>
<dbReference type="Proteomes" id="UP000038045">
    <property type="component" value="Unplaced"/>
</dbReference>
<dbReference type="InterPro" id="IPR052740">
    <property type="entry name" value="CE4"/>
</dbReference>
<dbReference type="GO" id="GO:0016810">
    <property type="term" value="F:hydrolase activity, acting on carbon-nitrogen (but not peptide) bonds"/>
    <property type="evidence" value="ECO:0007669"/>
    <property type="project" value="InterPro"/>
</dbReference>
<dbReference type="SMART" id="SM00181">
    <property type="entry name" value="EGF"/>
    <property type="match status" value="33"/>
</dbReference>
<dbReference type="InterPro" id="IPR011330">
    <property type="entry name" value="Glyco_hydro/deAcase_b/a-brl"/>
</dbReference>
<dbReference type="InterPro" id="IPR006149">
    <property type="entry name" value="EB_dom"/>
</dbReference>
<dbReference type="Gene3D" id="3.20.20.370">
    <property type="entry name" value="Glycoside hydrolase/deacetylase"/>
    <property type="match status" value="1"/>
</dbReference>
<feature type="chain" id="PRO_5005891551" evidence="2">
    <location>
        <begin position="20"/>
        <end position="3265"/>
    </location>
</feature>
<feature type="domain" description="EGF-like" evidence="3">
    <location>
        <begin position="1253"/>
        <end position="1266"/>
    </location>
</feature>
<keyword evidence="4" id="KW-1185">Reference proteome</keyword>
<organism evidence="4 5">
    <name type="scientific">Parastrongyloides trichosuri</name>
    <name type="common">Possum-specific nematode worm</name>
    <dbReference type="NCBI Taxonomy" id="131310"/>
    <lineage>
        <taxon>Eukaryota</taxon>
        <taxon>Metazoa</taxon>
        <taxon>Ecdysozoa</taxon>
        <taxon>Nematoda</taxon>
        <taxon>Chromadorea</taxon>
        <taxon>Rhabditida</taxon>
        <taxon>Tylenchina</taxon>
        <taxon>Panagrolaimomorpha</taxon>
        <taxon>Strongyloidoidea</taxon>
        <taxon>Strongyloididae</taxon>
        <taxon>Parastrongyloides</taxon>
    </lineage>
</organism>
<dbReference type="PANTHER" id="PTHR45985">
    <property type="match status" value="1"/>
</dbReference>
<dbReference type="Pfam" id="PF01683">
    <property type="entry name" value="EB"/>
    <property type="match status" value="14"/>
</dbReference>
<keyword evidence="2" id="KW-0732">Signal</keyword>
<dbReference type="WBParaSite" id="PTRK_0000569100.1">
    <property type="protein sequence ID" value="PTRK_0000569100.1"/>
    <property type="gene ID" value="PTRK_0000569100"/>
</dbReference>
<evidence type="ECO:0000313" key="5">
    <source>
        <dbReference type="WBParaSite" id="PTRK_0000569100.1"/>
    </source>
</evidence>
<dbReference type="InterPro" id="IPR006150">
    <property type="entry name" value="Cys_repeat_1"/>
</dbReference>
<evidence type="ECO:0000259" key="3">
    <source>
        <dbReference type="PROSITE" id="PS01186"/>
    </source>
</evidence>
<dbReference type="SUPFAM" id="SSF88713">
    <property type="entry name" value="Glycoside hydrolase/deacetylase"/>
    <property type="match status" value="1"/>
</dbReference>
<evidence type="ECO:0000256" key="2">
    <source>
        <dbReference type="SAM" id="SignalP"/>
    </source>
</evidence>
<sequence>MPKFGFLLLFIQLFIYSECLNIHDNCTLSSECSISNSSCHHGQCLCLPDFKEINNNCHPIDLDSKLGKNCSQSSECTGIGEYCSSFNICVCLSTHVEVSSTCLPVILPGNKKCLTSSQCNYGFPGSYCNDTTKICECPDGTTMKGNTCILSSYGIPLIQADNSVSTNTINVAKASIFDKITNFITLKTRSIFNQQSETNDIPGVRPGQYCTEDTACSGYPLAYCDGYCKCKEGSYDAGSTCISHTAATQPVQGSCPMGQVYISEGGTCINTVYPGDSCQYSEQCSAIESGSFCRNNICECVYGMVKSNDGRSCVYKDNHCLTKGTIWVPELGECKQVIIPGVESCSHSLQCSTAFAGAYCYERRCTCPQLTPYAVDGTCGTLCFEGQSFSSITGSCLPNVYPGSECTYTSQCHATYPGVICSSGICKCGKDKVFTGSSCETSCPSGYMKGNNNICVPGCTPNQIEHNGECLSYAAPGQICKVNAQCTGNSLCGNGICTCRSNMQIISGICQIIKVFPEQSCALGEECIGGSSCIDGTCVCGPGTVNVNNQCIKPIPVPPNSACTKATLCSGGSYCVDNVCTCESPLVPINNTCSYPPSVLPLSPCPTGLEKCLGGSSCVQSICTCPVGTIAEKGECHSILYVNVTQTCSESRICSGHSICLDFTCVCPSPYFLKGGECVLPGTSLVGQNCANKQTCTDNAYCDEQKKICLCIPPTVNQNGICILPLESNPGEPCDSTISCTGFSNCVNNVCTCPAGTMNINNICKQIQDDLGDCSTSKECPLGSYCDEGTLKCLCASGTVPVDGNCVPNTVVSNEVPNSLTYYPSNSRMNSMKRIKMSPLRVPPGGNCLQNHYKCINGADCVAGICICPYDTRLVNGKCTKQLFAFPGEDCDSGQECTRNSVCNHETLKCECINTSKIAVGRSCVDRLRSHPGYPCDNGEMCIGGSVCFKGSCKCPANQVAVNKVCVEQRRLMPGNKCSDDDICTGNSECDRKTMICQCRPHHVPVNGICTKIILSKPGETCIGSQYRCILNSYCNGTTCVCLPEMKIINGQCKVPVRRQPGNFCTEGEECTGLSTCIKGKCTCNSPRILKGYKCELPTEVPAGGSCNYQDICLGGSKCVNGRCLCEINEFVRSGICIQKVYKNPGESCNEHQICNGGSYCSRSKTCVCYQGFVIENSKCVKKTRSNPGESCKSGERCEGNSTCLREVCTCPRFTTQQGDKCVSTKLSKIGETCINNESCTNGAKCQPISKVCACPPGYVNRNEACVPIEGLNSKKESQIKDYFYSPERSKISQPLFKRKDVLRRSEIESPAKCKNNSDCDENAKCKNNVCVCNHNYVLKNGFCIRYVSAVDPPSGGSLGHKCTNSNDCTVDNSYCKYGRCICQPGYRKLGINQCIYGKYGKFSRTEPIKMKEENDLSIERRPSLPGGKCIESKDCLNKSFCHQGKCVCPRGMKTIRSNCVEVETVPPLYSCANGEICTGNSECSTNKICLCPENHTLYKGFCQTDEQIQNMKKLLEKEVTKGKGLVPIPNLKIMNKVSLLEKIEMMINKSKETTTQMPKTIIRQKVTTTIKPRKFTPLPVIPIVQTSKTVDSFKLETTSIPSTIPTTKASSVDLVKNSSTFVSTVLTSNAPEINLTKTSLAIVPSKFSTTNIPTVFSSEASTTNTPTIFSSKTSTTNTPTVFPSEASTTNTPIIDSTKTPSISTTEGITVLTSELTPSSTITSTKETPTLLTSTTKFSKIDTQTNKIPTAPEIVPITASPINITDLIINVVKSNEILIPEQVEINYIEQPSTTTESLLLTTEIDKTLESNLNITSIVEEILSIKEPYTEILEEEEEITEDESEEEVEVQPIYSKITERPFESVEFYKIFPNLISNTYLAKTNSTKASIVPYSLFQISKAGHFCDDAIVFCSNNSTCEQNICQFNPGSSCQHGETCIGGSVCQDNTCTCPTDKPYIVKDSCSSTLNAVPVGESELKNKSIVLKIPIDKTNYLINNNAPKINEISRLKRQTSQIGLSYECTNSTLNGVIVSPCIVNAFCLEGYCQCLYNFIQINNACFSKSIIGNVIKEPGEACVSTDFCNGGSSCSTESGICVCGQDTVLYNSHCVRKTGVGEGSPCNSTQQCGPNLVCINGICVKSTTTGNETIVEVSPGNQCPTITGVICKCIGNSVLANNYCVCPSGEKIINGYCVGTDSIANPGETCYPNITQCLGDSICIDNICTCPNGFVNINKQCVSLSTTIEPEITTTTTVSVYPLLPTIGEPCNIQIGCRNGAVCLNGICQCPPNTDLINGQCIVRYQTANPGEPCSSAGIICIGGSACINNICTCPQGSYILNGICVLGSLTTTRPLMWEVIDPGFPCGRPFTRCGGGSYCSGGLCICPPNFVPIKNICVEYSPGSGPLITTTSTTPRQYTPLFPGDVCGMALSYCTGGSYCIDGYCQCTQGQVPLGRICSDVINPTSTMNPLTTLLPGESCDAVCELLKTCTKYCGGGSICIGGICTCGMGYVAINGVCQINKEYGYGNNVVYATDNPTWMETYRYPGQDCNTYTICTGGSACDGKYCQCPTGFVPTKNDRSCINSNYLSEISKGGAIEKSTEVVRLYKAPEISSIIRPYKKAKFSSRKKKCYDDSQCDGGMVCNSVTSICQCPSKLTNFNGQCLDLFAGKLAYPGSKCLSEEDPESQILICANGSECNKIVGYCTCPKGTIPNLESFCVSIDKADNKLALPGKVCNIKVTPNCANNAICQDGFCVCPYGTKNNGNGVCSPRVTVNETSILKTFSRKLIGDKCYESKECIFPGECKKFTCQCPPEMIVSSERTCVNKRKKSKIGDYCDEGAGIFCVIVNSECSNHYCRCKPNFIPIRINNELECQNTMHDASDLVINREGVKFEGNIYDSFIVQPIENSLLDCPIDGSCSLPDCFCSTSGLNIPGNIQYHETPQMIILTFDGPITDRVINIYKNIFSGKHKNKNNCPIKGTFFVSHEFNNYDQTQWLHSTGHEIGVNSITHRTLSDLSEEEWDEEMSGLREALEKFSYIDPEKIKGVRAPQLGMGGEAQFTMMETMNFLYDNSQTTTDGPYWPQSLHYKTPWKCLGQTCPNTSHDVWEFPINTLIRDDGKNALFMLQAVTRFDSPEKISNMLLRNLEKHLRSNKAPFILNIESDFLTALPFNGAFQALDKFITKALQKNDTYFVTMEQALTWIQRPTRLVKLPNFSPWQCRRYRNEHQRPCETPSICSYDDSPTNYPHSFRVCGSCPNVYPWLRDPIGKGNTLI</sequence>
<feature type="signal peptide" evidence="2">
    <location>
        <begin position="1"/>
        <end position="19"/>
    </location>
</feature>
<dbReference type="InterPro" id="IPR000742">
    <property type="entry name" value="EGF"/>
</dbReference>
<evidence type="ECO:0000313" key="4">
    <source>
        <dbReference type="Proteomes" id="UP000038045"/>
    </source>
</evidence>